<dbReference type="EMBL" id="MINN01000085">
    <property type="protein sequence ID" value="OIU71008.1"/>
    <property type="molecule type" value="Genomic_DNA"/>
</dbReference>
<protein>
    <submittedName>
        <fullName evidence="1">Cytosolic protein</fullName>
    </submittedName>
</protein>
<dbReference type="InterPro" id="IPR023164">
    <property type="entry name" value="YqgQ-like_sf"/>
</dbReference>
<reference evidence="1 2" key="1">
    <citation type="submission" date="2016-09" db="EMBL/GenBank/DDBJ databases">
        <title>Bacillus aquimaris SAMM genome sequence reveals colonization and biosurfactant production capacities.</title>
        <authorList>
            <person name="Waghmode S.R."/>
            <person name="Suryavanshi M.V."/>
        </authorList>
    </citation>
    <scope>NUCLEOTIDE SEQUENCE [LARGE SCALE GENOMIC DNA]</scope>
    <source>
        <strain evidence="1 2">SAMM</strain>
    </source>
</reference>
<gene>
    <name evidence="1" type="ORF">BHE18_08125</name>
</gene>
<name>A0A1J6WGK2_9BACI</name>
<evidence type="ECO:0000313" key="1">
    <source>
        <dbReference type="EMBL" id="OIU71008.1"/>
    </source>
</evidence>
<organism evidence="1 2">
    <name type="scientific">Rossellomorea aquimaris</name>
    <dbReference type="NCBI Taxonomy" id="189382"/>
    <lineage>
        <taxon>Bacteria</taxon>
        <taxon>Bacillati</taxon>
        <taxon>Bacillota</taxon>
        <taxon>Bacilli</taxon>
        <taxon>Bacillales</taxon>
        <taxon>Bacillaceae</taxon>
        <taxon>Rossellomorea</taxon>
    </lineage>
</organism>
<dbReference type="Gene3D" id="1.10.287.760">
    <property type="entry name" value="YqgQ-like"/>
    <property type="match status" value="1"/>
</dbReference>
<dbReference type="Proteomes" id="UP000182062">
    <property type="component" value="Unassembled WGS sequence"/>
</dbReference>
<sequence>MRTIYDIQQFLKSYGTIIYTGHRLSDLQLMEDELKELYKSQLIEMREFQTALLILRQEIAMEKEKQEK</sequence>
<evidence type="ECO:0000313" key="2">
    <source>
        <dbReference type="Proteomes" id="UP000182062"/>
    </source>
</evidence>
<dbReference type="RefSeq" id="WP_071618411.1">
    <property type="nucleotide sequence ID" value="NZ_MINN01000085.1"/>
</dbReference>
<comment type="caution">
    <text evidence="1">The sequence shown here is derived from an EMBL/GenBank/DDBJ whole genome shotgun (WGS) entry which is preliminary data.</text>
</comment>
<dbReference type="InterPro" id="IPR009256">
    <property type="entry name" value="YqgQ-like"/>
</dbReference>
<accession>A0A1J6WGK2</accession>
<dbReference type="OrthoDB" id="2361671at2"/>
<proteinExistence type="predicted"/>
<dbReference type="SUPFAM" id="SSF158379">
    <property type="entry name" value="YqgQ-like"/>
    <property type="match status" value="1"/>
</dbReference>
<dbReference type="Pfam" id="PF06014">
    <property type="entry name" value="YqgQ-like"/>
    <property type="match status" value="1"/>
</dbReference>
<dbReference type="AlphaFoldDB" id="A0A1J6WGK2"/>
<keyword evidence="2" id="KW-1185">Reference proteome</keyword>